<name>A0A7C5THN4_9CREN</name>
<dbReference type="Pfam" id="PF04266">
    <property type="entry name" value="ASCH"/>
    <property type="match status" value="1"/>
</dbReference>
<sequence length="103" mass="12146">MKKLIFKFDYIGKIITGEKRTTIRLSTDLKEGDIVEVFAGYVRIGRAIIKRVERKKLSDLKEEEIKMDGFKTKEDLYKALSKIYGNKKVYSNPYIYVIEFQLQ</sequence>
<dbReference type="Gene3D" id="2.30.130.30">
    <property type="entry name" value="Hypothetical protein"/>
    <property type="match status" value="1"/>
</dbReference>
<dbReference type="CDD" id="cd06552">
    <property type="entry name" value="ASCH_yqfb_like"/>
    <property type="match status" value="1"/>
</dbReference>
<evidence type="ECO:0000313" key="3">
    <source>
        <dbReference type="EMBL" id="HHP81177.1"/>
    </source>
</evidence>
<protein>
    <submittedName>
        <fullName evidence="3">ASCH domain-containing protein</fullName>
    </submittedName>
</protein>
<evidence type="ECO:0000313" key="2">
    <source>
        <dbReference type="EMBL" id="HGV67030.1"/>
    </source>
</evidence>
<proteinExistence type="predicted"/>
<organism evidence="3">
    <name type="scientific">Ignisphaera aggregans</name>
    <dbReference type="NCBI Taxonomy" id="334771"/>
    <lineage>
        <taxon>Archaea</taxon>
        <taxon>Thermoproteota</taxon>
        <taxon>Thermoprotei</taxon>
        <taxon>Desulfurococcales</taxon>
        <taxon>Desulfurococcaceae</taxon>
        <taxon>Ignisphaera</taxon>
    </lineage>
</organism>
<dbReference type="AlphaFoldDB" id="A0A7C5THN4"/>
<dbReference type="InterPro" id="IPR007374">
    <property type="entry name" value="ASCH_domain"/>
</dbReference>
<feature type="domain" description="ASCH" evidence="1">
    <location>
        <begin position="4"/>
        <end position="103"/>
    </location>
</feature>
<dbReference type="PANTHER" id="PTHR42250">
    <property type="entry name" value="ASCH DOMAIN-CONTAINING PROTEIN"/>
    <property type="match status" value="1"/>
</dbReference>
<dbReference type="EMBL" id="DTET01000229">
    <property type="protein sequence ID" value="HGV67030.1"/>
    <property type="molecule type" value="Genomic_DNA"/>
</dbReference>
<accession>A0A7C5THN4</accession>
<comment type="caution">
    <text evidence="3">The sequence shown here is derived from an EMBL/GenBank/DDBJ whole genome shotgun (WGS) entry which is preliminary data.</text>
</comment>
<gene>
    <name evidence="3" type="ORF">ENM84_00785</name>
    <name evidence="2" type="ORF">ENV02_04355</name>
</gene>
<dbReference type="EMBL" id="DRZI01000025">
    <property type="protein sequence ID" value="HHP81177.1"/>
    <property type="molecule type" value="Genomic_DNA"/>
</dbReference>
<dbReference type="SMART" id="SM01022">
    <property type="entry name" value="ASCH"/>
    <property type="match status" value="1"/>
</dbReference>
<dbReference type="PANTHER" id="PTHR42250:SF1">
    <property type="entry name" value="ASCH DOMAIN-CONTAINING PROTEIN"/>
    <property type="match status" value="1"/>
</dbReference>
<dbReference type="InterPro" id="IPR015947">
    <property type="entry name" value="PUA-like_sf"/>
</dbReference>
<evidence type="ECO:0000259" key="1">
    <source>
        <dbReference type="SMART" id="SM01022"/>
    </source>
</evidence>
<dbReference type="SUPFAM" id="SSF88697">
    <property type="entry name" value="PUA domain-like"/>
    <property type="match status" value="1"/>
</dbReference>
<reference evidence="3" key="1">
    <citation type="journal article" date="2020" name="mSystems">
        <title>Genome- and Community-Level Interaction Insights into Carbon Utilization and Element Cycling Functions of Hydrothermarchaeota in Hydrothermal Sediment.</title>
        <authorList>
            <person name="Zhou Z."/>
            <person name="Liu Y."/>
            <person name="Xu W."/>
            <person name="Pan J."/>
            <person name="Luo Z.H."/>
            <person name="Li M."/>
        </authorList>
    </citation>
    <scope>NUCLEOTIDE SEQUENCE [LARGE SCALE GENOMIC DNA]</scope>
    <source>
        <strain evidence="3">SpSt-1121</strain>
        <strain evidence="2">SpSt-721</strain>
    </source>
</reference>